<keyword evidence="4 6" id="KW-1133">Transmembrane helix</keyword>
<dbReference type="Pfam" id="PF01943">
    <property type="entry name" value="Polysacc_synt"/>
    <property type="match status" value="1"/>
</dbReference>
<feature type="transmembrane region" description="Helical" evidence="6">
    <location>
        <begin position="128"/>
        <end position="151"/>
    </location>
</feature>
<dbReference type="Proteomes" id="UP000214688">
    <property type="component" value="Chromosome"/>
</dbReference>
<reference evidence="7 8" key="1">
    <citation type="journal article" date="2015" name="Int. J. Syst. Evol. Microbiol.">
        <title>Tumebacillus algifaecis sp. nov., isolated from decomposing algal scum.</title>
        <authorList>
            <person name="Wu Y.F."/>
            <person name="Zhang B."/>
            <person name="Xing P."/>
            <person name="Wu Q.L."/>
            <person name="Liu S.J."/>
        </authorList>
    </citation>
    <scope>NUCLEOTIDE SEQUENCE [LARGE SCALE GENOMIC DNA]</scope>
    <source>
        <strain evidence="7 8">THMBR28</strain>
    </source>
</reference>
<proteinExistence type="predicted"/>
<organism evidence="7 8">
    <name type="scientific">Tumebacillus algifaecis</name>
    <dbReference type="NCBI Taxonomy" id="1214604"/>
    <lineage>
        <taxon>Bacteria</taxon>
        <taxon>Bacillati</taxon>
        <taxon>Bacillota</taxon>
        <taxon>Bacilli</taxon>
        <taxon>Bacillales</taxon>
        <taxon>Alicyclobacillaceae</taxon>
        <taxon>Tumebacillus</taxon>
    </lineage>
</organism>
<evidence type="ECO:0000313" key="8">
    <source>
        <dbReference type="Proteomes" id="UP000214688"/>
    </source>
</evidence>
<dbReference type="InterPro" id="IPR002797">
    <property type="entry name" value="Polysacc_synth"/>
</dbReference>
<dbReference type="InterPro" id="IPR050833">
    <property type="entry name" value="Poly_Biosynth_Transport"/>
</dbReference>
<evidence type="ECO:0000313" key="7">
    <source>
        <dbReference type="EMBL" id="ASS76359.1"/>
    </source>
</evidence>
<feature type="transmembrane region" description="Helical" evidence="6">
    <location>
        <begin position="21"/>
        <end position="46"/>
    </location>
</feature>
<evidence type="ECO:0008006" key="9">
    <source>
        <dbReference type="Google" id="ProtNLM"/>
    </source>
</evidence>
<evidence type="ECO:0000256" key="1">
    <source>
        <dbReference type="ARBA" id="ARBA00004651"/>
    </source>
</evidence>
<dbReference type="KEGG" id="tab:CIG75_16310"/>
<evidence type="ECO:0000256" key="6">
    <source>
        <dbReference type="SAM" id="Phobius"/>
    </source>
</evidence>
<gene>
    <name evidence="7" type="ORF">CIG75_16310</name>
</gene>
<feature type="transmembrane region" description="Helical" evidence="6">
    <location>
        <begin position="163"/>
        <end position="184"/>
    </location>
</feature>
<dbReference type="EMBL" id="CP022657">
    <property type="protein sequence ID" value="ASS76359.1"/>
    <property type="molecule type" value="Genomic_DNA"/>
</dbReference>
<name>A0A223D432_9BACL</name>
<feature type="transmembrane region" description="Helical" evidence="6">
    <location>
        <begin position="250"/>
        <end position="270"/>
    </location>
</feature>
<feature type="transmembrane region" description="Helical" evidence="6">
    <location>
        <begin position="346"/>
        <end position="366"/>
    </location>
</feature>
<dbReference type="PANTHER" id="PTHR30250">
    <property type="entry name" value="PST FAMILY PREDICTED COLANIC ACID TRANSPORTER"/>
    <property type="match status" value="1"/>
</dbReference>
<keyword evidence="8" id="KW-1185">Reference proteome</keyword>
<keyword evidence="2" id="KW-1003">Cell membrane</keyword>
<evidence type="ECO:0000256" key="4">
    <source>
        <dbReference type="ARBA" id="ARBA00022989"/>
    </source>
</evidence>
<evidence type="ECO:0000256" key="2">
    <source>
        <dbReference type="ARBA" id="ARBA00022475"/>
    </source>
</evidence>
<protein>
    <recommendedName>
        <fullName evidence="9">Polysaccharide biosynthesis protein C-terminal domain-containing protein</fullName>
    </recommendedName>
</protein>
<dbReference type="GO" id="GO:0005886">
    <property type="term" value="C:plasma membrane"/>
    <property type="evidence" value="ECO:0007669"/>
    <property type="project" value="UniProtKB-SubCell"/>
</dbReference>
<comment type="subcellular location">
    <subcellularLocation>
        <location evidence="1">Cell membrane</location>
        <topology evidence="1">Multi-pass membrane protein</topology>
    </subcellularLocation>
</comment>
<feature type="transmembrane region" description="Helical" evidence="6">
    <location>
        <begin position="313"/>
        <end position="334"/>
    </location>
</feature>
<accession>A0A223D432</accession>
<feature type="transmembrane region" description="Helical" evidence="6">
    <location>
        <begin position="276"/>
        <end position="292"/>
    </location>
</feature>
<feature type="transmembrane region" description="Helical" evidence="6">
    <location>
        <begin position="405"/>
        <end position="424"/>
    </location>
</feature>
<dbReference type="PANTHER" id="PTHR30250:SF11">
    <property type="entry name" value="O-ANTIGEN TRANSPORTER-RELATED"/>
    <property type="match status" value="1"/>
</dbReference>
<feature type="transmembrane region" description="Helical" evidence="6">
    <location>
        <begin position="378"/>
        <end position="399"/>
    </location>
</feature>
<evidence type="ECO:0000256" key="3">
    <source>
        <dbReference type="ARBA" id="ARBA00022692"/>
    </source>
</evidence>
<evidence type="ECO:0000256" key="5">
    <source>
        <dbReference type="ARBA" id="ARBA00023136"/>
    </source>
</evidence>
<keyword evidence="5 6" id="KW-0472">Membrane</keyword>
<sequence length="462" mass="51779">MISYHACLEEEGVLMTSYMRVLWALFYKFLGAGLVLITAIMTARFLGPEGRGFLTTITNNLAIYSPFVGAYSEYIPYGINKRKQSPAKVFSTTLFFCFLLVSVIFLVALLVTPWFWETFWQGKPTEAMAWWIAGLAAPFALLHVYVTRLVLGLNELQWLNRLNTLQSMLIIPLIIAACTLPTEYGDKVCFTFIAWLASYVLTSLISAVVAVKKGKVSLWPKADRSLLKEVFRYGNQLAGSRLLTQINYRIDFYLVLFLIGVETAGIYSVAITVADMLLFVSSSLLQVVLTRVSSLEEKDSSLLTARTFRHTGVILLASLIIFYLLMPTVIRLAFGEKFEPSLVPFYILLPGVAMLGLANVLTSFFTNQLGQPKILIRLEAVSVVSNVVLTLFFYGLLHFGAAGMALAKSTGYLIIFSIAVFYFCKATEYSPRKLFVLQPDEIGQYKNLLGKLTSKLRKKDQR</sequence>
<feature type="transmembrane region" description="Helical" evidence="6">
    <location>
        <begin position="190"/>
        <end position="211"/>
    </location>
</feature>
<dbReference type="AlphaFoldDB" id="A0A223D432"/>
<keyword evidence="3 6" id="KW-0812">Transmembrane</keyword>
<feature type="transmembrane region" description="Helical" evidence="6">
    <location>
        <begin position="52"/>
        <end position="72"/>
    </location>
</feature>
<feature type="transmembrane region" description="Helical" evidence="6">
    <location>
        <begin position="93"/>
        <end position="116"/>
    </location>
</feature>